<keyword evidence="1" id="KW-0175">Coiled coil</keyword>
<name>A2DGH1_TRIV3</name>
<protein>
    <submittedName>
        <fullName evidence="2">Uncharacterized protein</fullName>
    </submittedName>
</protein>
<feature type="coiled-coil region" evidence="1">
    <location>
        <begin position="44"/>
        <end position="100"/>
    </location>
</feature>
<evidence type="ECO:0000313" key="3">
    <source>
        <dbReference type="Proteomes" id="UP000001542"/>
    </source>
</evidence>
<sequence length="147" mass="17541">MSLDEKRLYESVMAKYNETLERGNKLKERENEINARMLYLCNEIKELELNKPQYEIEHDHLKEMAEKLGEKLKQIENFQASQLSNEVARQMEGLKDLQDKIRRNNEHLRKIDVDHLNAQFLGNIESIKRYIEIIKKRNIKDTKGSLL</sequence>
<proteinExistence type="predicted"/>
<dbReference type="KEGG" id="tva:5466107"/>
<dbReference type="RefSeq" id="XP_001581553.1">
    <property type="nucleotide sequence ID" value="XM_001581503.1"/>
</dbReference>
<evidence type="ECO:0000256" key="1">
    <source>
        <dbReference type="SAM" id="Coils"/>
    </source>
</evidence>
<organism evidence="2 3">
    <name type="scientific">Trichomonas vaginalis (strain ATCC PRA-98 / G3)</name>
    <dbReference type="NCBI Taxonomy" id="412133"/>
    <lineage>
        <taxon>Eukaryota</taxon>
        <taxon>Metamonada</taxon>
        <taxon>Parabasalia</taxon>
        <taxon>Trichomonadida</taxon>
        <taxon>Trichomonadidae</taxon>
        <taxon>Trichomonas</taxon>
    </lineage>
</organism>
<accession>A2DGH1</accession>
<dbReference type="VEuPathDB" id="TrichDB:TVAG_239420"/>
<dbReference type="AlphaFoldDB" id="A2DGH1"/>
<reference evidence="2" key="1">
    <citation type="submission" date="2006-10" db="EMBL/GenBank/DDBJ databases">
        <authorList>
            <person name="Amadeo P."/>
            <person name="Zhao Q."/>
            <person name="Wortman J."/>
            <person name="Fraser-Liggett C."/>
            <person name="Carlton J."/>
        </authorList>
    </citation>
    <scope>NUCLEOTIDE SEQUENCE</scope>
    <source>
        <strain evidence="2">G3</strain>
    </source>
</reference>
<dbReference type="EMBL" id="DS113197">
    <property type="protein sequence ID" value="EAY20567.1"/>
    <property type="molecule type" value="Genomic_DNA"/>
</dbReference>
<gene>
    <name evidence="2" type="ORF">TVAG_239420</name>
</gene>
<keyword evidence="3" id="KW-1185">Reference proteome</keyword>
<evidence type="ECO:0000313" key="2">
    <source>
        <dbReference type="EMBL" id="EAY20567.1"/>
    </source>
</evidence>
<dbReference type="Proteomes" id="UP000001542">
    <property type="component" value="Unassembled WGS sequence"/>
</dbReference>
<reference evidence="2" key="2">
    <citation type="journal article" date="2007" name="Science">
        <title>Draft genome sequence of the sexually transmitted pathogen Trichomonas vaginalis.</title>
        <authorList>
            <person name="Carlton J.M."/>
            <person name="Hirt R.P."/>
            <person name="Silva J.C."/>
            <person name="Delcher A.L."/>
            <person name="Schatz M."/>
            <person name="Zhao Q."/>
            <person name="Wortman J.R."/>
            <person name="Bidwell S.L."/>
            <person name="Alsmark U.C.M."/>
            <person name="Besteiro S."/>
            <person name="Sicheritz-Ponten T."/>
            <person name="Noel C.J."/>
            <person name="Dacks J.B."/>
            <person name="Foster P.G."/>
            <person name="Simillion C."/>
            <person name="Van de Peer Y."/>
            <person name="Miranda-Saavedra D."/>
            <person name="Barton G.J."/>
            <person name="Westrop G.D."/>
            <person name="Mueller S."/>
            <person name="Dessi D."/>
            <person name="Fiori P.L."/>
            <person name="Ren Q."/>
            <person name="Paulsen I."/>
            <person name="Zhang H."/>
            <person name="Bastida-Corcuera F.D."/>
            <person name="Simoes-Barbosa A."/>
            <person name="Brown M.T."/>
            <person name="Hayes R.D."/>
            <person name="Mukherjee M."/>
            <person name="Okumura C.Y."/>
            <person name="Schneider R."/>
            <person name="Smith A.J."/>
            <person name="Vanacova S."/>
            <person name="Villalvazo M."/>
            <person name="Haas B.J."/>
            <person name="Pertea M."/>
            <person name="Feldblyum T.V."/>
            <person name="Utterback T.R."/>
            <person name="Shu C.L."/>
            <person name="Osoegawa K."/>
            <person name="de Jong P.J."/>
            <person name="Hrdy I."/>
            <person name="Horvathova L."/>
            <person name="Zubacova Z."/>
            <person name="Dolezal P."/>
            <person name="Malik S.B."/>
            <person name="Logsdon J.M. Jr."/>
            <person name="Henze K."/>
            <person name="Gupta A."/>
            <person name="Wang C.C."/>
            <person name="Dunne R.L."/>
            <person name="Upcroft J.A."/>
            <person name="Upcroft P."/>
            <person name="White O."/>
            <person name="Salzberg S.L."/>
            <person name="Tang P."/>
            <person name="Chiu C.-H."/>
            <person name="Lee Y.-S."/>
            <person name="Embley T.M."/>
            <person name="Coombs G.H."/>
            <person name="Mottram J.C."/>
            <person name="Tachezy J."/>
            <person name="Fraser-Liggett C.M."/>
            <person name="Johnson P.J."/>
        </authorList>
    </citation>
    <scope>NUCLEOTIDE SEQUENCE [LARGE SCALE GENOMIC DNA]</scope>
    <source>
        <strain evidence="2">G3</strain>
    </source>
</reference>
<dbReference type="InParanoid" id="A2DGH1"/>
<dbReference type="SMR" id="A2DGH1"/>
<dbReference type="VEuPathDB" id="TrichDB:TVAGG3_0965910"/>